<evidence type="ECO:0000313" key="1">
    <source>
        <dbReference type="EMBL" id="MPL99691.1"/>
    </source>
</evidence>
<reference evidence="1" key="1">
    <citation type="submission" date="2019-08" db="EMBL/GenBank/DDBJ databases">
        <authorList>
            <person name="Kucharzyk K."/>
            <person name="Murdoch R.W."/>
            <person name="Higgins S."/>
            <person name="Loffler F."/>
        </authorList>
    </citation>
    <scope>NUCLEOTIDE SEQUENCE</scope>
</reference>
<organism evidence="1">
    <name type="scientific">bioreactor metagenome</name>
    <dbReference type="NCBI Taxonomy" id="1076179"/>
    <lineage>
        <taxon>unclassified sequences</taxon>
        <taxon>metagenomes</taxon>
        <taxon>ecological metagenomes</taxon>
    </lineage>
</organism>
<dbReference type="AlphaFoldDB" id="A0A644W7J5"/>
<accession>A0A644W7J5</accession>
<dbReference type="EMBL" id="VSSQ01000682">
    <property type="protein sequence ID" value="MPL99691.1"/>
    <property type="molecule type" value="Genomic_DNA"/>
</dbReference>
<dbReference type="InterPro" id="IPR024997">
    <property type="entry name" value="DUF3892"/>
</dbReference>
<evidence type="ECO:0008006" key="2">
    <source>
        <dbReference type="Google" id="ProtNLM"/>
    </source>
</evidence>
<proteinExistence type="predicted"/>
<sequence>MAQKCPRLTVTLESKSGMNQKFRDNLTGETLTRTGVARKIESGDITDYHHYRDKKGQLVIRSNPDGDTRDNLN</sequence>
<protein>
    <recommendedName>
        <fullName evidence="2">DUF3892 domain-containing protein</fullName>
    </recommendedName>
</protein>
<comment type="caution">
    <text evidence="1">The sequence shown here is derived from an EMBL/GenBank/DDBJ whole genome shotgun (WGS) entry which is preliminary data.</text>
</comment>
<name>A0A644W7J5_9ZZZZ</name>
<dbReference type="Pfam" id="PF13031">
    <property type="entry name" value="DUF3892"/>
    <property type="match status" value="1"/>
</dbReference>
<gene>
    <name evidence="1" type="ORF">SDC9_45911</name>
</gene>